<dbReference type="EMBL" id="JAMYWD010000001">
    <property type="protein sequence ID" value="KAJ4981857.1"/>
    <property type="molecule type" value="Genomic_DNA"/>
</dbReference>
<accession>A0A9Q0L3T3</accession>
<dbReference type="PANTHER" id="PTHR35495:SF1">
    <property type="entry name" value="OS06G0679600 PROTEIN"/>
    <property type="match status" value="1"/>
</dbReference>
<name>A0A9Q0L3T3_9MAGN</name>
<dbReference type="Proteomes" id="UP001141806">
    <property type="component" value="Unassembled WGS sequence"/>
</dbReference>
<comment type="caution">
    <text evidence="1">The sequence shown here is derived from an EMBL/GenBank/DDBJ whole genome shotgun (WGS) entry which is preliminary data.</text>
</comment>
<proteinExistence type="predicted"/>
<evidence type="ECO:0000313" key="1">
    <source>
        <dbReference type="EMBL" id="KAJ4981857.1"/>
    </source>
</evidence>
<keyword evidence="2" id="KW-1185">Reference proteome</keyword>
<reference evidence="1" key="1">
    <citation type="journal article" date="2023" name="Plant J.">
        <title>The genome of the king protea, Protea cynaroides.</title>
        <authorList>
            <person name="Chang J."/>
            <person name="Duong T.A."/>
            <person name="Schoeman C."/>
            <person name="Ma X."/>
            <person name="Roodt D."/>
            <person name="Barker N."/>
            <person name="Li Z."/>
            <person name="Van de Peer Y."/>
            <person name="Mizrachi E."/>
        </authorList>
    </citation>
    <scope>NUCLEOTIDE SEQUENCE</scope>
    <source>
        <tissue evidence="1">Young leaves</tissue>
    </source>
</reference>
<sequence>MNRRVRRSCRSSTKREEGFYTYLKPGALARLRDSRINARSQKPDLQTQIPFYRVAMLASTLSTGNNIQTQIATSDGVPCFVSRTYSPRCPQRKKLVAAKSFYFLSSNPSTPVSDSPDSLLDV</sequence>
<protein>
    <submittedName>
        <fullName evidence="1">Uncharacterized protein</fullName>
    </submittedName>
</protein>
<dbReference type="PANTHER" id="PTHR35495">
    <property type="entry name" value="OS06G0679600 PROTEIN"/>
    <property type="match status" value="1"/>
</dbReference>
<dbReference type="OrthoDB" id="1924680at2759"/>
<dbReference type="AlphaFoldDB" id="A0A9Q0L3T3"/>
<gene>
    <name evidence="1" type="ORF">NE237_032694</name>
</gene>
<evidence type="ECO:0000313" key="2">
    <source>
        <dbReference type="Proteomes" id="UP001141806"/>
    </source>
</evidence>
<organism evidence="1 2">
    <name type="scientific">Protea cynaroides</name>
    <dbReference type="NCBI Taxonomy" id="273540"/>
    <lineage>
        <taxon>Eukaryota</taxon>
        <taxon>Viridiplantae</taxon>
        <taxon>Streptophyta</taxon>
        <taxon>Embryophyta</taxon>
        <taxon>Tracheophyta</taxon>
        <taxon>Spermatophyta</taxon>
        <taxon>Magnoliopsida</taxon>
        <taxon>Proteales</taxon>
        <taxon>Proteaceae</taxon>
        <taxon>Protea</taxon>
    </lineage>
</organism>